<dbReference type="Proteomes" id="UP000252680">
    <property type="component" value="Unassembled WGS sequence"/>
</dbReference>
<gene>
    <name evidence="2" type="ORF">NJLHNGOC_14390</name>
</gene>
<evidence type="ECO:0000313" key="2">
    <source>
        <dbReference type="EMBL" id="RBM04962.1"/>
    </source>
</evidence>
<organism evidence="2 3">
    <name type="scientific">Novacetimonas cocois</name>
    <dbReference type="NCBI Taxonomy" id="1747507"/>
    <lineage>
        <taxon>Bacteria</taxon>
        <taxon>Pseudomonadati</taxon>
        <taxon>Pseudomonadota</taxon>
        <taxon>Alphaproteobacteria</taxon>
        <taxon>Acetobacterales</taxon>
        <taxon>Acetobacteraceae</taxon>
        <taxon>Novacetimonas</taxon>
    </lineage>
</organism>
<dbReference type="Gene3D" id="3.40.50.450">
    <property type="match status" value="1"/>
</dbReference>
<feature type="transmembrane region" description="Helical" evidence="1">
    <location>
        <begin position="323"/>
        <end position="341"/>
    </location>
</feature>
<dbReference type="SUPFAM" id="SSF102405">
    <property type="entry name" value="MCP/YpsA-like"/>
    <property type="match status" value="1"/>
</dbReference>
<keyword evidence="1" id="KW-1133">Transmembrane helix</keyword>
<sequence length="610" mass="68785">MPASASSEKKLPLYGIPITVGVTGHRNLSDPDKVREILIGQMEAIRYRFPNSPLRALSALAAGADCLFADVALSLGWELHAVLPLEIDDYLHDFTEPDKAIFKDLLDKAQTCQVIPTVIPGSEAQVEYPLKEGPDRIYRDLQYASVGIHIAQRSHIMVAMWNGKQPNGLGGTAQIVNFRENGFLEPMVGETMPEGFCVDMLPTVVPQNPLYPPDIGLVCKIFCARTNDPTLGEGRKPFEVEWTEGQRKCLSLDEIAIGVSSEGILADLDRIATWNGVVQDDLVKRGVPPAPKDYPQYQTRLCVTREVLDRNITEKTSKVRKNFGWLFIAMGLTVILTNRAAGDPAMWVKFSLVGSLVSFFLILAFVKFSNWKTLREDTIYLRVLVEGMRIQDYWNLLGIRDGIFLQYPPTHHHHDMMSFVRRALQGGSLSSYTDDDYADKLEYVRREWLQGQITYYDQYKITPDRKKQKLINRSAIGLFGLSVISLVIITLHVTFGFLDITTQPWAGTLLSALEHMARLGMAMAIILLSYLEFSGLTDDLADYEMILALFKRADKRLKHPFGKMTNLPPQIVQGQQRAVLRSLGCEILRADNMRWAERALRKKIKLIRGI</sequence>
<protein>
    <recommendedName>
        <fullName evidence="4">SMODS and SLOG-associating 2TM effector domain-containing protein</fullName>
    </recommendedName>
</protein>
<name>A0A365YQD6_9PROT</name>
<feature type="transmembrane region" description="Helical" evidence="1">
    <location>
        <begin position="515"/>
        <end position="533"/>
    </location>
</feature>
<accession>A0A365YQD6</accession>
<comment type="caution">
    <text evidence="2">The sequence shown here is derived from an EMBL/GenBank/DDBJ whole genome shotgun (WGS) entry which is preliminary data.</text>
</comment>
<keyword evidence="1" id="KW-0472">Membrane</keyword>
<keyword evidence="3" id="KW-1185">Reference proteome</keyword>
<proteinExistence type="predicted"/>
<dbReference type="OrthoDB" id="2968017at2"/>
<dbReference type="RefSeq" id="WP_113596983.1">
    <property type="nucleotide sequence ID" value="NZ_QEXL01000025.1"/>
</dbReference>
<feature type="transmembrane region" description="Helical" evidence="1">
    <location>
        <begin position="347"/>
        <end position="366"/>
    </location>
</feature>
<evidence type="ECO:0000313" key="3">
    <source>
        <dbReference type="Proteomes" id="UP000252680"/>
    </source>
</evidence>
<keyword evidence="1" id="KW-0812">Transmembrane</keyword>
<reference evidence="2 3" key="1">
    <citation type="submission" date="2018-05" db="EMBL/GenBank/DDBJ databases">
        <title>Komagataeibacter cocois sp. nov., for a novel cellulose- producing strain isolated from coconut milk.</title>
        <authorList>
            <person name="Liu L."/>
            <person name="Wang Y."/>
            <person name="Liu S."/>
            <person name="Bi J."/>
            <person name="Chen H."/>
            <person name="Deng J."/>
            <person name="Zhang C."/>
            <person name="Hu Q."/>
            <person name="Li C."/>
        </authorList>
    </citation>
    <scope>NUCLEOTIDE SEQUENCE [LARGE SCALE GENOMIC DNA]</scope>
    <source>
        <strain evidence="2 3">WE7</strain>
    </source>
</reference>
<evidence type="ECO:0008006" key="4">
    <source>
        <dbReference type="Google" id="ProtNLM"/>
    </source>
</evidence>
<dbReference type="EMBL" id="QEXL01000025">
    <property type="protein sequence ID" value="RBM04962.1"/>
    <property type="molecule type" value="Genomic_DNA"/>
</dbReference>
<dbReference type="AlphaFoldDB" id="A0A365YQD6"/>
<evidence type="ECO:0000256" key="1">
    <source>
        <dbReference type="SAM" id="Phobius"/>
    </source>
</evidence>
<feature type="transmembrane region" description="Helical" evidence="1">
    <location>
        <begin position="475"/>
        <end position="495"/>
    </location>
</feature>